<evidence type="ECO:0000256" key="2">
    <source>
        <dbReference type="ARBA" id="ARBA00022448"/>
    </source>
</evidence>
<dbReference type="SMART" id="SM00382">
    <property type="entry name" value="AAA"/>
    <property type="match status" value="1"/>
</dbReference>
<dbReference type="OrthoDB" id="5292475at2"/>
<evidence type="ECO:0000256" key="4">
    <source>
        <dbReference type="ARBA" id="ARBA00022840"/>
    </source>
</evidence>
<dbReference type="Proteomes" id="UP000198975">
    <property type="component" value="Unassembled WGS sequence"/>
</dbReference>
<dbReference type="AlphaFoldDB" id="A0A1C4C292"/>
<dbReference type="InterPro" id="IPR003439">
    <property type="entry name" value="ABC_transporter-like_ATP-bd"/>
</dbReference>
<dbReference type="GO" id="GO:0005524">
    <property type="term" value="F:ATP binding"/>
    <property type="evidence" value="ECO:0007669"/>
    <property type="project" value="UniProtKB-KW"/>
</dbReference>
<dbReference type="InterPro" id="IPR050153">
    <property type="entry name" value="Metal_Ion_Import_ABC"/>
</dbReference>
<keyword evidence="2" id="KW-0813">Transport</keyword>
<dbReference type="InterPro" id="IPR017871">
    <property type="entry name" value="ABC_transporter-like_CS"/>
</dbReference>
<keyword evidence="7" id="KW-1185">Reference proteome</keyword>
<reference evidence="7" key="1">
    <citation type="submission" date="2016-08" db="EMBL/GenBank/DDBJ databases">
        <authorList>
            <person name="Varghese N."/>
            <person name="Submissions Spin"/>
        </authorList>
    </citation>
    <scope>NUCLEOTIDE SEQUENCE [LARGE SCALE GENOMIC DNA]</scope>
    <source>
        <strain evidence="7">REICA_082</strain>
    </source>
</reference>
<evidence type="ECO:0000256" key="1">
    <source>
        <dbReference type="ARBA" id="ARBA00005417"/>
    </source>
</evidence>
<dbReference type="PROSITE" id="PS50893">
    <property type="entry name" value="ABC_TRANSPORTER_2"/>
    <property type="match status" value="1"/>
</dbReference>
<keyword evidence="4 6" id="KW-0067">ATP-binding</keyword>
<dbReference type="PANTHER" id="PTHR42734:SF6">
    <property type="entry name" value="MOLYBDATE IMPORT ATP-BINDING PROTEIN MOLC"/>
    <property type="match status" value="1"/>
</dbReference>
<evidence type="ECO:0000313" key="7">
    <source>
        <dbReference type="Proteomes" id="UP000198975"/>
    </source>
</evidence>
<dbReference type="SUPFAM" id="SSF52540">
    <property type="entry name" value="P-loop containing nucleoside triphosphate hydrolases"/>
    <property type="match status" value="1"/>
</dbReference>
<protein>
    <submittedName>
        <fullName evidence="6">Iron complex transport system ATP-binding protein</fullName>
    </submittedName>
</protein>
<dbReference type="EMBL" id="FMAY01000006">
    <property type="protein sequence ID" value="SCC13249.1"/>
    <property type="molecule type" value="Genomic_DNA"/>
</dbReference>
<dbReference type="Pfam" id="PF00005">
    <property type="entry name" value="ABC_tran"/>
    <property type="match status" value="1"/>
</dbReference>
<dbReference type="RefSeq" id="WP_061492769.1">
    <property type="nucleotide sequence ID" value="NZ_CP115659.1"/>
</dbReference>
<comment type="similarity">
    <text evidence="1">Belongs to the ABC transporter superfamily.</text>
</comment>
<proteinExistence type="inferred from homology"/>
<evidence type="ECO:0000313" key="6">
    <source>
        <dbReference type="EMBL" id="SCC13249.1"/>
    </source>
</evidence>
<dbReference type="PROSITE" id="PS00211">
    <property type="entry name" value="ABC_TRANSPORTER_1"/>
    <property type="match status" value="1"/>
</dbReference>
<name>A0A1C4C292_9ENTR</name>
<dbReference type="Gene3D" id="3.40.50.300">
    <property type="entry name" value="P-loop containing nucleotide triphosphate hydrolases"/>
    <property type="match status" value="1"/>
</dbReference>
<sequence>MTQPALTVEGLVFGRGQPLFSPLSFCCKPGEIWAVLGANGLGKSTLLDTLTGVLPALAGHFTVQGGVSIVPQSFRPAFDWSVHDVVLMGRARHVGLLSMPSKQDNRHVDNALRRLNLHTLARSTFLTLSGGQQQLVMIARALVSGNRTLLLDEPCSALDLANQQIVLQLIATLAHREARSVVFTTHDPTHAWQVADNTLLLLPDQQWLAGKTHTLLSEENLQRAYGIPVRRIQLDDAHGAALVPLFDLRRQEPGGL</sequence>
<keyword evidence="3" id="KW-0547">Nucleotide-binding</keyword>
<dbReference type="PANTHER" id="PTHR42734">
    <property type="entry name" value="METAL TRANSPORT SYSTEM ATP-BINDING PROTEIN TM_0124-RELATED"/>
    <property type="match status" value="1"/>
</dbReference>
<dbReference type="CDD" id="cd03214">
    <property type="entry name" value="ABC_Iron-Siderophores_B12_Hemin"/>
    <property type="match status" value="1"/>
</dbReference>
<dbReference type="InterPro" id="IPR027417">
    <property type="entry name" value="P-loop_NTPase"/>
</dbReference>
<feature type="domain" description="ABC transporter" evidence="5">
    <location>
        <begin position="1"/>
        <end position="228"/>
    </location>
</feature>
<dbReference type="GO" id="GO:0016887">
    <property type="term" value="F:ATP hydrolysis activity"/>
    <property type="evidence" value="ECO:0007669"/>
    <property type="project" value="InterPro"/>
</dbReference>
<evidence type="ECO:0000259" key="5">
    <source>
        <dbReference type="PROSITE" id="PS50893"/>
    </source>
</evidence>
<organism evidence="6 7">
    <name type="scientific">Kosakonia oryzendophytica</name>
    <dbReference type="NCBI Taxonomy" id="1005665"/>
    <lineage>
        <taxon>Bacteria</taxon>
        <taxon>Pseudomonadati</taxon>
        <taxon>Pseudomonadota</taxon>
        <taxon>Gammaproteobacteria</taxon>
        <taxon>Enterobacterales</taxon>
        <taxon>Enterobacteriaceae</taxon>
        <taxon>Kosakonia</taxon>
    </lineage>
</organism>
<evidence type="ECO:0000256" key="3">
    <source>
        <dbReference type="ARBA" id="ARBA00022741"/>
    </source>
</evidence>
<gene>
    <name evidence="6" type="ORF">GA0061071_106199</name>
</gene>
<dbReference type="InterPro" id="IPR003593">
    <property type="entry name" value="AAA+_ATPase"/>
</dbReference>
<accession>A0A1C4C292</accession>